<reference evidence="2 5" key="3">
    <citation type="submission" date="2018-07" db="EMBL/GenBank/DDBJ databases">
        <title>Genome sequence of extremly halophilic archaeon Halopelagius longus strain BC12-B1.</title>
        <authorList>
            <person name="Zhang X."/>
        </authorList>
    </citation>
    <scope>NUCLEOTIDE SEQUENCE [LARGE SCALE GENOMIC DNA]</scope>
    <source>
        <strain evidence="2 5">BC12-B1</strain>
    </source>
</reference>
<reference evidence="3" key="2">
    <citation type="submission" date="2016-10" db="EMBL/GenBank/DDBJ databases">
        <authorList>
            <person name="de Groot N.N."/>
        </authorList>
    </citation>
    <scope>NUCLEOTIDE SEQUENCE [LARGE SCALE GENOMIC DNA]</scope>
    <source>
        <strain evidence="3">CGMCC 1.12397</strain>
    </source>
</reference>
<dbReference type="AlphaFoldDB" id="A0A1H1BKD9"/>
<dbReference type="Pfam" id="PF23928">
    <property type="entry name" value="DUF7266"/>
    <property type="match status" value="1"/>
</dbReference>
<evidence type="ECO:0000256" key="1">
    <source>
        <dbReference type="SAM" id="Phobius"/>
    </source>
</evidence>
<evidence type="ECO:0000313" key="5">
    <source>
        <dbReference type="Proteomes" id="UP000255421"/>
    </source>
</evidence>
<accession>A0A1H1BKD9</accession>
<evidence type="ECO:0000313" key="2">
    <source>
        <dbReference type="EMBL" id="RDI70819.1"/>
    </source>
</evidence>
<keyword evidence="5" id="KW-1185">Reference proteome</keyword>
<dbReference type="RefSeq" id="WP_092536175.1">
    <property type="nucleotide sequence ID" value="NZ_FNKQ01000002.1"/>
</dbReference>
<dbReference type="InterPro" id="IPR028994">
    <property type="entry name" value="Integrin_alpha_N"/>
</dbReference>
<evidence type="ECO:0000313" key="4">
    <source>
        <dbReference type="Proteomes" id="UP000199289"/>
    </source>
</evidence>
<dbReference type="Proteomes" id="UP000255421">
    <property type="component" value="Unassembled WGS sequence"/>
</dbReference>
<sequence length="451" mass="46177">MRESDDRRGPTLAALSGTDRAVSTAIGYVLTLIITTMLVSGLLFASGQFVEDEREQVVREELSTLAEQLAAGVADADRLSSGDEAGTVRVAVDLPTRVAGNAYLVEVSNESTPPDKPNRTVVTLSDTVSGVSASVTVPTAREAAPRAVSGGPLVVVVRDADGDDARELVTTTESLSPDAAAASLGHEELVYVTPSGVLTSLSPDGTKTRYDADAVTAVGPKAVDFDGDGLREIPYVTAAGHVRLVDANNRTQTVATGAKTSETTLAVGTFRGETSVFYANASDASRVYRASTANPPRRVETGGGGVAADAVAGPADYDGDAVTDLAYVESSELKYVNQSANATESTGVAVDSDGVGAPRRLTATDPAEVPVVNTNNLHIVYESGINDTLVTGGVEPAAATGVDWQGDSALEVVYVDSSTNELRVVTLSGASNAVTDGDGNRIAVDTAAGVA</sequence>
<feature type="transmembrane region" description="Helical" evidence="1">
    <location>
        <begin position="21"/>
        <end position="45"/>
    </location>
</feature>
<keyword evidence="1" id="KW-0812">Transmembrane</keyword>
<dbReference type="OrthoDB" id="226715at2157"/>
<dbReference type="SUPFAM" id="SSF69318">
    <property type="entry name" value="Integrin alpha N-terminal domain"/>
    <property type="match status" value="1"/>
</dbReference>
<name>A0A1H1BKD9_9EURY</name>
<dbReference type="Proteomes" id="UP000199289">
    <property type="component" value="Unassembled WGS sequence"/>
</dbReference>
<dbReference type="EMBL" id="QQST01000001">
    <property type="protein sequence ID" value="RDI70819.1"/>
    <property type="molecule type" value="Genomic_DNA"/>
</dbReference>
<dbReference type="InterPro" id="IPR055690">
    <property type="entry name" value="DUF7266"/>
</dbReference>
<evidence type="ECO:0008006" key="6">
    <source>
        <dbReference type="Google" id="ProtNLM"/>
    </source>
</evidence>
<gene>
    <name evidence="2" type="ORF">DWB78_03240</name>
    <name evidence="3" type="ORF">SAMN05216278_1836</name>
</gene>
<keyword evidence="1" id="KW-0472">Membrane</keyword>
<reference evidence="4" key="1">
    <citation type="submission" date="2016-10" db="EMBL/GenBank/DDBJ databases">
        <authorList>
            <person name="Varghese N."/>
            <person name="Submissions S."/>
        </authorList>
    </citation>
    <scope>NUCLEOTIDE SEQUENCE [LARGE SCALE GENOMIC DNA]</scope>
    <source>
        <strain evidence="4">CGMCC 1.12397</strain>
    </source>
</reference>
<proteinExistence type="predicted"/>
<organism evidence="3 4">
    <name type="scientific">Halopelagius longus</name>
    <dbReference type="NCBI Taxonomy" id="1236180"/>
    <lineage>
        <taxon>Archaea</taxon>
        <taxon>Methanobacteriati</taxon>
        <taxon>Methanobacteriota</taxon>
        <taxon>Stenosarchaea group</taxon>
        <taxon>Halobacteria</taxon>
        <taxon>Halobacteriales</taxon>
        <taxon>Haloferacaceae</taxon>
    </lineage>
</organism>
<keyword evidence="1" id="KW-1133">Transmembrane helix</keyword>
<dbReference type="EMBL" id="FNKQ01000002">
    <property type="protein sequence ID" value="SDQ52359.1"/>
    <property type="molecule type" value="Genomic_DNA"/>
</dbReference>
<evidence type="ECO:0000313" key="3">
    <source>
        <dbReference type="EMBL" id="SDQ52359.1"/>
    </source>
</evidence>
<protein>
    <recommendedName>
        <fullName evidence="6">Secreted glycoprotein</fullName>
    </recommendedName>
</protein>